<keyword evidence="1" id="KW-0812">Transmembrane</keyword>
<feature type="transmembrane region" description="Helical" evidence="1">
    <location>
        <begin position="17"/>
        <end position="37"/>
    </location>
</feature>
<keyword evidence="1" id="KW-0472">Membrane</keyword>
<evidence type="ECO:0000313" key="3">
    <source>
        <dbReference type="Proteomes" id="UP001607303"/>
    </source>
</evidence>
<comment type="caution">
    <text evidence="2">The sequence shown here is derived from an EMBL/GenBank/DDBJ whole genome shotgun (WGS) entry which is preliminary data.</text>
</comment>
<reference evidence="2 3" key="1">
    <citation type="journal article" date="2024" name="Ann. Entomol. Soc. Am.">
        <title>Genomic analyses of the southern and eastern yellowjacket wasps (Hymenoptera: Vespidae) reveal evolutionary signatures of social life.</title>
        <authorList>
            <person name="Catto M.A."/>
            <person name="Caine P.B."/>
            <person name="Orr S.E."/>
            <person name="Hunt B.G."/>
            <person name="Goodisman M.A.D."/>
        </authorList>
    </citation>
    <scope>NUCLEOTIDE SEQUENCE [LARGE SCALE GENOMIC DNA]</scope>
    <source>
        <strain evidence="2">232</strain>
        <tissue evidence="2">Head and thorax</tissue>
    </source>
</reference>
<dbReference type="AlphaFoldDB" id="A0ABD2CF03"/>
<proteinExistence type="predicted"/>
<evidence type="ECO:0000256" key="1">
    <source>
        <dbReference type="SAM" id="Phobius"/>
    </source>
</evidence>
<gene>
    <name evidence="2" type="ORF">V1477_008337</name>
</gene>
<keyword evidence="3" id="KW-1185">Reference proteome</keyword>
<dbReference type="EMBL" id="JAYRBN010000056">
    <property type="protein sequence ID" value="KAL2742848.1"/>
    <property type="molecule type" value="Genomic_DNA"/>
</dbReference>
<dbReference type="Proteomes" id="UP001607303">
    <property type="component" value="Unassembled WGS sequence"/>
</dbReference>
<protein>
    <submittedName>
        <fullName evidence="2">Uncharacterized protein</fullName>
    </submittedName>
</protein>
<keyword evidence="1" id="KW-1133">Transmembrane helix</keyword>
<evidence type="ECO:0000313" key="2">
    <source>
        <dbReference type="EMBL" id="KAL2742848.1"/>
    </source>
</evidence>
<organism evidence="2 3">
    <name type="scientific">Vespula maculifrons</name>
    <name type="common">Eastern yellow jacket</name>
    <name type="synonym">Wasp</name>
    <dbReference type="NCBI Taxonomy" id="7453"/>
    <lineage>
        <taxon>Eukaryota</taxon>
        <taxon>Metazoa</taxon>
        <taxon>Ecdysozoa</taxon>
        <taxon>Arthropoda</taxon>
        <taxon>Hexapoda</taxon>
        <taxon>Insecta</taxon>
        <taxon>Pterygota</taxon>
        <taxon>Neoptera</taxon>
        <taxon>Endopterygota</taxon>
        <taxon>Hymenoptera</taxon>
        <taxon>Apocrita</taxon>
        <taxon>Aculeata</taxon>
        <taxon>Vespoidea</taxon>
        <taxon>Vespidae</taxon>
        <taxon>Vespinae</taxon>
        <taxon>Vespula</taxon>
    </lineage>
</organism>
<name>A0ABD2CF03_VESMC</name>
<accession>A0ABD2CF03</accession>
<sequence>MSQIIVSQDIPESPKKLLFWFFYSLFVRYQHILIILYKKWTYSKEKIRIKKHTSISYFLNYTSRRKKGNRIRSKQNSKLI</sequence>